<keyword evidence="2" id="KW-1185">Reference proteome</keyword>
<proteinExistence type="predicted"/>
<protein>
    <submittedName>
        <fullName evidence="1">Uncharacterized protein</fullName>
    </submittedName>
</protein>
<dbReference type="EMBL" id="MU276050">
    <property type="protein sequence ID" value="KAI0042732.1"/>
    <property type="molecule type" value="Genomic_DNA"/>
</dbReference>
<reference evidence="1" key="2">
    <citation type="journal article" date="2022" name="New Phytol.">
        <title>Evolutionary transition to the ectomycorrhizal habit in the genomes of a hyperdiverse lineage of mushroom-forming fungi.</title>
        <authorList>
            <person name="Looney B."/>
            <person name="Miyauchi S."/>
            <person name="Morin E."/>
            <person name="Drula E."/>
            <person name="Courty P.E."/>
            <person name="Kohler A."/>
            <person name="Kuo A."/>
            <person name="LaButti K."/>
            <person name="Pangilinan J."/>
            <person name="Lipzen A."/>
            <person name="Riley R."/>
            <person name="Andreopoulos W."/>
            <person name="He G."/>
            <person name="Johnson J."/>
            <person name="Nolan M."/>
            <person name="Tritt A."/>
            <person name="Barry K.W."/>
            <person name="Grigoriev I.V."/>
            <person name="Nagy L.G."/>
            <person name="Hibbett D."/>
            <person name="Henrissat B."/>
            <person name="Matheny P.B."/>
            <person name="Labbe J."/>
            <person name="Martin F.M."/>
        </authorList>
    </citation>
    <scope>NUCLEOTIDE SEQUENCE</scope>
    <source>
        <strain evidence="1">FP105234-sp</strain>
    </source>
</reference>
<dbReference type="Proteomes" id="UP000814033">
    <property type="component" value="Unassembled WGS sequence"/>
</dbReference>
<evidence type="ECO:0000313" key="2">
    <source>
        <dbReference type="Proteomes" id="UP000814033"/>
    </source>
</evidence>
<sequence length="254" mass="26382">MAGPREESEDSDSDSDSSVALAQNNHTHPIVRHHRSGGAPAGTVKFSAGSYAKAARMDIAPTSSRAVYNGGFARATEIFRRIANGGGACQYNEAAEQQLNIPGAGAAVRKKYGFRCAYKTFFLTMVEPDAPTPQNRSLGEVRHIIAPDVSALLVNATPAITEYLSPDPPAGSYAHCYLSAFAEATGLGALLAHGSCGCTSNPSSSSSGSSRTPSPSSSGSSSSQPNSANARLSSGIKELAIVLIAVSMYRRNKV</sequence>
<name>A0ACB8RFR6_9AGAM</name>
<comment type="caution">
    <text evidence="1">The sequence shown here is derived from an EMBL/GenBank/DDBJ whole genome shotgun (WGS) entry which is preliminary data.</text>
</comment>
<organism evidence="1 2">
    <name type="scientific">Auriscalpium vulgare</name>
    <dbReference type="NCBI Taxonomy" id="40419"/>
    <lineage>
        <taxon>Eukaryota</taxon>
        <taxon>Fungi</taxon>
        <taxon>Dikarya</taxon>
        <taxon>Basidiomycota</taxon>
        <taxon>Agaricomycotina</taxon>
        <taxon>Agaricomycetes</taxon>
        <taxon>Russulales</taxon>
        <taxon>Auriscalpiaceae</taxon>
        <taxon>Auriscalpium</taxon>
    </lineage>
</organism>
<accession>A0ACB8RFR6</accession>
<gene>
    <name evidence="1" type="ORF">FA95DRAFT_1575542</name>
</gene>
<reference evidence="1" key="1">
    <citation type="submission" date="2021-02" db="EMBL/GenBank/DDBJ databases">
        <authorList>
            <consortium name="DOE Joint Genome Institute"/>
            <person name="Ahrendt S."/>
            <person name="Looney B.P."/>
            <person name="Miyauchi S."/>
            <person name="Morin E."/>
            <person name="Drula E."/>
            <person name="Courty P.E."/>
            <person name="Chicoki N."/>
            <person name="Fauchery L."/>
            <person name="Kohler A."/>
            <person name="Kuo A."/>
            <person name="Labutti K."/>
            <person name="Pangilinan J."/>
            <person name="Lipzen A."/>
            <person name="Riley R."/>
            <person name="Andreopoulos W."/>
            <person name="He G."/>
            <person name="Johnson J."/>
            <person name="Barry K.W."/>
            <person name="Grigoriev I.V."/>
            <person name="Nagy L."/>
            <person name="Hibbett D."/>
            <person name="Henrissat B."/>
            <person name="Matheny P.B."/>
            <person name="Labbe J."/>
            <person name="Martin F."/>
        </authorList>
    </citation>
    <scope>NUCLEOTIDE SEQUENCE</scope>
    <source>
        <strain evidence="1">FP105234-sp</strain>
    </source>
</reference>
<evidence type="ECO:0000313" key="1">
    <source>
        <dbReference type="EMBL" id="KAI0042732.1"/>
    </source>
</evidence>